<comment type="subcellular location">
    <subcellularLocation>
        <location evidence="1">Membrane</location>
        <topology evidence="1">Multi-pass membrane protein</topology>
    </subcellularLocation>
</comment>
<gene>
    <name evidence="8" type="ORF">M5D45_07845</name>
</gene>
<feature type="transmembrane region" description="Helical" evidence="6">
    <location>
        <begin position="213"/>
        <end position="233"/>
    </location>
</feature>
<reference evidence="8" key="2">
    <citation type="submission" date="2022-05" db="EMBL/GenBank/DDBJ databases">
        <authorList>
            <person name="Kunte H.-J."/>
        </authorList>
    </citation>
    <scope>NUCLEOTIDE SEQUENCE</scope>
    <source>
        <strain evidence="8">G5</strain>
    </source>
</reference>
<evidence type="ECO:0000256" key="6">
    <source>
        <dbReference type="SAM" id="Phobius"/>
    </source>
</evidence>
<dbReference type="AlphaFoldDB" id="A0AAE9L2C1"/>
<dbReference type="SUPFAM" id="SSF103473">
    <property type="entry name" value="MFS general substrate transporter"/>
    <property type="match status" value="1"/>
</dbReference>
<keyword evidence="3 6" id="KW-0812">Transmembrane</keyword>
<proteinExistence type="predicted"/>
<dbReference type="InterPro" id="IPR020846">
    <property type="entry name" value="MFS_dom"/>
</dbReference>
<evidence type="ECO:0000313" key="9">
    <source>
        <dbReference type="Proteomes" id="UP001056132"/>
    </source>
</evidence>
<evidence type="ECO:0000256" key="3">
    <source>
        <dbReference type="ARBA" id="ARBA00022692"/>
    </source>
</evidence>
<feature type="transmembrane region" description="Helical" evidence="6">
    <location>
        <begin position="318"/>
        <end position="341"/>
    </location>
</feature>
<dbReference type="InterPro" id="IPR036259">
    <property type="entry name" value="MFS_trans_sf"/>
</dbReference>
<keyword evidence="4 6" id="KW-1133">Transmembrane helix</keyword>
<dbReference type="EMBL" id="CP097330">
    <property type="protein sequence ID" value="URF05697.1"/>
    <property type="molecule type" value="Genomic_DNA"/>
</dbReference>
<dbReference type="GO" id="GO:0022857">
    <property type="term" value="F:transmembrane transporter activity"/>
    <property type="evidence" value="ECO:0007669"/>
    <property type="project" value="InterPro"/>
</dbReference>
<feature type="transmembrane region" description="Helical" evidence="6">
    <location>
        <begin position="484"/>
        <end position="506"/>
    </location>
</feature>
<feature type="transmembrane region" description="Helical" evidence="6">
    <location>
        <begin position="348"/>
        <end position="366"/>
    </location>
</feature>
<evidence type="ECO:0000259" key="7">
    <source>
        <dbReference type="PROSITE" id="PS50850"/>
    </source>
</evidence>
<dbReference type="KEGG" id="ccam:M5D45_07845"/>
<name>A0AAE9L2C1_9BURK</name>
<dbReference type="InterPro" id="IPR011701">
    <property type="entry name" value="MFS"/>
</dbReference>
<organism evidence="8 9">
    <name type="scientific">Cupriavidus campinensis</name>
    <dbReference type="NCBI Taxonomy" id="151783"/>
    <lineage>
        <taxon>Bacteria</taxon>
        <taxon>Pseudomonadati</taxon>
        <taxon>Pseudomonadota</taxon>
        <taxon>Betaproteobacteria</taxon>
        <taxon>Burkholderiales</taxon>
        <taxon>Burkholderiaceae</taxon>
        <taxon>Cupriavidus</taxon>
    </lineage>
</organism>
<evidence type="ECO:0000256" key="4">
    <source>
        <dbReference type="ARBA" id="ARBA00022989"/>
    </source>
</evidence>
<feature type="transmembrane region" description="Helical" evidence="6">
    <location>
        <begin position="177"/>
        <end position="201"/>
    </location>
</feature>
<keyword evidence="5 6" id="KW-0472">Membrane</keyword>
<sequence>MASSHPSPVASPPVAHPFGPRLFVGMLGVLVAAIMSGLNGRVAAVALLDVRAPLGAGSDDGSWITVIYAACELAAMPISGWLSVTFSFRRYHIAVVAVFSLLALLLPFIHSLPLLVFLRGAQGFFGGLLIPVLMAGALRFFPLPLRLYGLALYALTATFSPNLAVWLAAIWTDQLSIVSMLYLQVLPLAAFSMLAVAWGIPQDPVRLERWREVNVIGLLTGPAGLALVAIALGQGERLDWLDSGLIRSLLSAGIPMLTVFVCSEWFHPTPFMRFQLLYRRNLGLGFTIFFVMLIVMLSGSLLPMDYLLERWHFRPENLYVIGAILGLPQLVLGPMVSMLLYKQWVDARCVFALGLACIAISCLLGWRVTADWNAADFVAVQVLQALGQPMAVVSVLFLSTSVVQPMEGPFVSGIVNTLRALGTLGGSALVGHLLAVRAHFHGNVLLDRAMTGTADARHRIAGGEGAIEHGLAELAEFVNQQATVLGIADCYLILGALALLLIPLVLNLQYMQPPLLTPKTNRN</sequence>
<dbReference type="PANTHER" id="PTHR42718">
    <property type="entry name" value="MAJOR FACILITATOR SUPERFAMILY MULTIDRUG TRANSPORTER MFSC"/>
    <property type="match status" value="1"/>
</dbReference>
<reference evidence="8" key="1">
    <citation type="journal article" date="2022" name="Microbiol. Resour. Announc.">
        <title>Genome Sequence of Cupriavidus campinensis Strain G5, a Member of a Bacterial Consortium Capable of Polyethylene Degradation.</title>
        <authorList>
            <person name="Schneider B."/>
            <person name="Pfeiffer F."/>
            <person name="Dyall-Smith M."/>
            <person name="Kunte H.J."/>
        </authorList>
    </citation>
    <scope>NUCLEOTIDE SEQUENCE</scope>
    <source>
        <strain evidence="8">G5</strain>
    </source>
</reference>
<feature type="transmembrane region" description="Helical" evidence="6">
    <location>
        <begin position="116"/>
        <end position="138"/>
    </location>
</feature>
<protein>
    <submittedName>
        <fullName evidence="8">MFS transporter</fullName>
    </submittedName>
</protein>
<feature type="transmembrane region" description="Helical" evidence="6">
    <location>
        <begin position="63"/>
        <end position="84"/>
    </location>
</feature>
<dbReference type="Pfam" id="PF07690">
    <property type="entry name" value="MFS_1"/>
    <property type="match status" value="1"/>
</dbReference>
<accession>A0AAE9L2C1</accession>
<dbReference type="GO" id="GO:0016020">
    <property type="term" value="C:membrane"/>
    <property type="evidence" value="ECO:0007669"/>
    <property type="project" value="UniProtKB-SubCell"/>
</dbReference>
<evidence type="ECO:0000256" key="5">
    <source>
        <dbReference type="ARBA" id="ARBA00023136"/>
    </source>
</evidence>
<dbReference type="Gene3D" id="1.20.1250.20">
    <property type="entry name" value="MFS general substrate transporter like domains"/>
    <property type="match status" value="1"/>
</dbReference>
<feature type="domain" description="Major facilitator superfamily (MFS) profile" evidence="7">
    <location>
        <begin position="25"/>
        <end position="513"/>
    </location>
</feature>
<feature type="transmembrane region" description="Helical" evidence="6">
    <location>
        <begin position="22"/>
        <end position="43"/>
    </location>
</feature>
<feature type="transmembrane region" description="Helical" evidence="6">
    <location>
        <begin position="91"/>
        <end position="110"/>
    </location>
</feature>
<feature type="transmembrane region" description="Helical" evidence="6">
    <location>
        <begin position="378"/>
        <end position="399"/>
    </location>
</feature>
<dbReference type="PANTHER" id="PTHR42718:SF9">
    <property type="entry name" value="MAJOR FACILITATOR SUPERFAMILY MULTIDRUG TRANSPORTER MFSC"/>
    <property type="match status" value="1"/>
</dbReference>
<dbReference type="Proteomes" id="UP001056132">
    <property type="component" value="Chromosome 1"/>
</dbReference>
<evidence type="ECO:0000256" key="1">
    <source>
        <dbReference type="ARBA" id="ARBA00004141"/>
    </source>
</evidence>
<dbReference type="RefSeq" id="WP_211943324.1">
    <property type="nucleotide sequence ID" value="NZ_CAJPVH010000018.1"/>
</dbReference>
<feature type="transmembrane region" description="Helical" evidence="6">
    <location>
        <begin position="150"/>
        <end position="171"/>
    </location>
</feature>
<keyword evidence="2" id="KW-0813">Transport</keyword>
<feature type="transmembrane region" description="Helical" evidence="6">
    <location>
        <begin position="278"/>
        <end position="298"/>
    </location>
</feature>
<evidence type="ECO:0000256" key="2">
    <source>
        <dbReference type="ARBA" id="ARBA00022448"/>
    </source>
</evidence>
<dbReference type="PROSITE" id="PS50850">
    <property type="entry name" value="MFS"/>
    <property type="match status" value="1"/>
</dbReference>
<evidence type="ECO:0000313" key="8">
    <source>
        <dbReference type="EMBL" id="URF05697.1"/>
    </source>
</evidence>
<feature type="transmembrane region" description="Helical" evidence="6">
    <location>
        <begin position="245"/>
        <end position="266"/>
    </location>
</feature>
<feature type="transmembrane region" description="Helical" evidence="6">
    <location>
        <begin position="420"/>
        <end position="440"/>
    </location>
</feature>